<dbReference type="AlphaFoldDB" id="A0A6G0YAI5"/>
<sequence length="59" mass="6228">SNITPTNLAPNPLQKINCKLAIQLLSHTVSAAKKTCIATGELKSSTAYNTANFIDIANV</sequence>
<organism evidence="1 2">
    <name type="scientific">Aphis craccivora</name>
    <name type="common">Cowpea aphid</name>
    <dbReference type="NCBI Taxonomy" id="307492"/>
    <lineage>
        <taxon>Eukaryota</taxon>
        <taxon>Metazoa</taxon>
        <taxon>Ecdysozoa</taxon>
        <taxon>Arthropoda</taxon>
        <taxon>Hexapoda</taxon>
        <taxon>Insecta</taxon>
        <taxon>Pterygota</taxon>
        <taxon>Neoptera</taxon>
        <taxon>Paraneoptera</taxon>
        <taxon>Hemiptera</taxon>
        <taxon>Sternorrhyncha</taxon>
        <taxon>Aphidomorpha</taxon>
        <taxon>Aphidoidea</taxon>
        <taxon>Aphididae</taxon>
        <taxon>Aphidini</taxon>
        <taxon>Aphis</taxon>
        <taxon>Aphis</taxon>
    </lineage>
</organism>
<name>A0A6G0YAI5_APHCR</name>
<protein>
    <submittedName>
        <fullName evidence="1">Transposable element P transposase</fullName>
    </submittedName>
</protein>
<dbReference type="OrthoDB" id="7440550at2759"/>
<comment type="caution">
    <text evidence="1">The sequence shown here is derived from an EMBL/GenBank/DDBJ whole genome shotgun (WGS) entry which is preliminary data.</text>
</comment>
<keyword evidence="2" id="KW-1185">Reference proteome</keyword>
<dbReference type="Proteomes" id="UP000478052">
    <property type="component" value="Unassembled WGS sequence"/>
</dbReference>
<feature type="non-terminal residue" evidence="1">
    <location>
        <position position="1"/>
    </location>
</feature>
<evidence type="ECO:0000313" key="2">
    <source>
        <dbReference type="Proteomes" id="UP000478052"/>
    </source>
</evidence>
<proteinExistence type="predicted"/>
<dbReference type="EMBL" id="VUJU01005108">
    <property type="protein sequence ID" value="KAF0752270.1"/>
    <property type="molecule type" value="Genomic_DNA"/>
</dbReference>
<accession>A0A6G0YAI5</accession>
<evidence type="ECO:0000313" key="1">
    <source>
        <dbReference type="EMBL" id="KAF0752270.1"/>
    </source>
</evidence>
<gene>
    <name evidence="1" type="ORF">FWK35_00021398</name>
</gene>
<reference evidence="1 2" key="1">
    <citation type="submission" date="2019-08" db="EMBL/GenBank/DDBJ databases">
        <title>Whole genome of Aphis craccivora.</title>
        <authorList>
            <person name="Voronova N.V."/>
            <person name="Shulinski R.S."/>
            <person name="Bandarenka Y.V."/>
            <person name="Zhorov D.G."/>
            <person name="Warner D."/>
        </authorList>
    </citation>
    <scope>NUCLEOTIDE SEQUENCE [LARGE SCALE GENOMIC DNA]</scope>
    <source>
        <strain evidence="1">180601</strain>
        <tissue evidence="1">Whole Body</tissue>
    </source>
</reference>